<evidence type="ECO:0000313" key="2">
    <source>
        <dbReference type="Proteomes" id="UP001162501"/>
    </source>
</evidence>
<reference evidence="1" key="2">
    <citation type="submission" date="2025-03" db="EMBL/GenBank/DDBJ databases">
        <authorList>
            <consortium name="ELIXIR-Norway"/>
            <consortium name="Elixir Norway"/>
        </authorList>
    </citation>
    <scope>NUCLEOTIDE SEQUENCE</scope>
</reference>
<reference evidence="1" key="1">
    <citation type="submission" date="2023-05" db="EMBL/GenBank/DDBJ databases">
        <authorList>
            <consortium name="ELIXIR-Norway"/>
        </authorList>
    </citation>
    <scope>NUCLEOTIDE SEQUENCE</scope>
</reference>
<protein>
    <submittedName>
        <fullName evidence="1">Uncharacterized protein</fullName>
    </submittedName>
</protein>
<organism evidence="1 2">
    <name type="scientific">Rangifer tarandus platyrhynchus</name>
    <name type="common">Svalbard reindeer</name>
    <dbReference type="NCBI Taxonomy" id="3082113"/>
    <lineage>
        <taxon>Eukaryota</taxon>
        <taxon>Metazoa</taxon>
        <taxon>Chordata</taxon>
        <taxon>Craniata</taxon>
        <taxon>Vertebrata</taxon>
        <taxon>Euteleostomi</taxon>
        <taxon>Mammalia</taxon>
        <taxon>Eutheria</taxon>
        <taxon>Laurasiatheria</taxon>
        <taxon>Artiodactyla</taxon>
        <taxon>Ruminantia</taxon>
        <taxon>Pecora</taxon>
        <taxon>Cervidae</taxon>
        <taxon>Odocoileinae</taxon>
        <taxon>Rangifer</taxon>
    </lineage>
</organism>
<evidence type="ECO:0000313" key="1">
    <source>
        <dbReference type="EMBL" id="CAN0304630.1"/>
    </source>
</evidence>
<gene>
    <name evidence="1" type="ORF">MRATA1EN22A_LOCUS15290</name>
</gene>
<dbReference type="Proteomes" id="UP001162501">
    <property type="component" value="Chromosome 25"/>
</dbReference>
<dbReference type="EMBL" id="OX596109">
    <property type="protein sequence ID" value="CAN0304630.1"/>
    <property type="molecule type" value="Genomic_DNA"/>
</dbReference>
<name>A0AC59Z8A4_RANTA</name>
<proteinExistence type="predicted"/>
<sequence>MYLFFSISPEKWQDPMILLCPIWPEELSENSCRCLSGVCQGSICQGSVRCLSGVCQGCVRGLSVRGLSARGLSGVCQVSVRSLSGVCLSGVCQGSVCQVSVRGLSGRNYWVSLVSFLESKNDFPGSPTCITEIKKSFSLPPESCLEALSGI</sequence>
<accession>A0AC59Z8A4</accession>